<keyword evidence="10" id="KW-1185">Reference proteome</keyword>
<feature type="transmembrane region" description="Helical" evidence="8">
    <location>
        <begin position="6"/>
        <end position="26"/>
    </location>
</feature>
<keyword evidence="4" id="KW-1003">Cell membrane</keyword>
<evidence type="ECO:0000313" key="9">
    <source>
        <dbReference type="EMBL" id="GIU44000.1"/>
    </source>
</evidence>
<evidence type="ECO:0000256" key="7">
    <source>
        <dbReference type="ARBA" id="ARBA00023136"/>
    </source>
</evidence>
<evidence type="ECO:0000256" key="8">
    <source>
        <dbReference type="SAM" id="Phobius"/>
    </source>
</evidence>
<feature type="transmembrane region" description="Helical" evidence="8">
    <location>
        <begin position="193"/>
        <end position="214"/>
    </location>
</feature>
<reference evidence="9 10" key="1">
    <citation type="submission" date="2021-05" db="EMBL/GenBank/DDBJ databases">
        <title>Molecular characterization for Shewanella algae harboring chromosomal blaOXA-55-like strains isolated from clinical and environment sample.</title>
        <authorList>
            <person name="Ohama Y."/>
            <person name="Aoki K."/>
            <person name="Harada S."/>
            <person name="Moriya K."/>
            <person name="Ishii Y."/>
            <person name="Tateda K."/>
        </authorList>
    </citation>
    <scope>NUCLEOTIDE SEQUENCE [LARGE SCALE GENOMIC DNA]</scope>
    <source>
        <strain evidence="9 10">LMG 23746</strain>
    </source>
</reference>
<dbReference type="EMBL" id="BPFB01000007">
    <property type="protein sequence ID" value="GIU44000.1"/>
    <property type="molecule type" value="Genomic_DNA"/>
</dbReference>
<proteinExistence type="inferred from homology"/>
<gene>
    <name evidence="9" type="ORF">TUM4630_08650</name>
</gene>
<dbReference type="Proteomes" id="UP000761574">
    <property type="component" value="Unassembled WGS sequence"/>
</dbReference>
<keyword evidence="5 8" id="KW-0812">Transmembrane</keyword>
<keyword evidence="3" id="KW-0813">Transport</keyword>
<protein>
    <submittedName>
        <fullName evidence="9">Transporter</fullName>
    </submittedName>
</protein>
<dbReference type="PANTHER" id="PTHR36838:SF3">
    <property type="entry name" value="TRANSPORTER AUXIN EFFLUX CARRIER EC FAMILY"/>
    <property type="match status" value="1"/>
</dbReference>
<dbReference type="InterPro" id="IPR004776">
    <property type="entry name" value="Mem_transp_PIN-like"/>
</dbReference>
<comment type="caution">
    <text evidence="9">The sequence shown here is derived from an EMBL/GenBank/DDBJ whole genome shotgun (WGS) entry which is preliminary data.</text>
</comment>
<dbReference type="PANTHER" id="PTHR36838">
    <property type="entry name" value="AUXIN EFFLUX CARRIER FAMILY PROTEIN"/>
    <property type="match status" value="1"/>
</dbReference>
<evidence type="ECO:0000256" key="1">
    <source>
        <dbReference type="ARBA" id="ARBA00004651"/>
    </source>
</evidence>
<sequence length="314" mass="33769">MLPILSPLFIVFGIMLSGFVVQKARILPQETDNVLNQYVYYIAFPAIMLIVLAETPIEQITDWGFIAGYSLAMTIIYLLTMGISLWRDKKRDLAAIRALNTTFGNTSFIGIPLMMMLYPNNQLALAAAAIASLLSVTVFAIVLAQLALYQGQTDSALKTVALALLQNPIIIGSLIGVAISAAQIGLYSPISGIIRQFGMTSSPCALFAIGMVLCKANQQQGRNAPRKLSTGAELTLLNLLKLVLQPLFAYLLCKAFGVEGPLLKMAVLLAALPTAASVYLLAHRFQTNATVSAQNISLGIVLSFAVLPLLDHLL</sequence>
<dbReference type="Pfam" id="PF03547">
    <property type="entry name" value="Mem_trans"/>
    <property type="match status" value="1"/>
</dbReference>
<comment type="subcellular location">
    <subcellularLocation>
        <location evidence="1">Cell membrane</location>
        <topology evidence="1">Multi-pass membrane protein</topology>
    </subcellularLocation>
</comment>
<evidence type="ECO:0000313" key="10">
    <source>
        <dbReference type="Proteomes" id="UP000761574"/>
    </source>
</evidence>
<feature type="transmembrane region" description="Helical" evidence="8">
    <location>
        <begin position="38"/>
        <end position="57"/>
    </location>
</feature>
<evidence type="ECO:0000256" key="5">
    <source>
        <dbReference type="ARBA" id="ARBA00022692"/>
    </source>
</evidence>
<feature type="transmembrane region" description="Helical" evidence="8">
    <location>
        <begin position="289"/>
        <end position="310"/>
    </location>
</feature>
<dbReference type="InterPro" id="IPR038770">
    <property type="entry name" value="Na+/solute_symporter_sf"/>
</dbReference>
<feature type="transmembrane region" description="Helical" evidence="8">
    <location>
        <begin position="160"/>
        <end position="187"/>
    </location>
</feature>
<keyword evidence="6 8" id="KW-1133">Transmembrane helix</keyword>
<evidence type="ECO:0000256" key="6">
    <source>
        <dbReference type="ARBA" id="ARBA00022989"/>
    </source>
</evidence>
<keyword evidence="7 8" id="KW-0472">Membrane</keyword>
<feature type="transmembrane region" description="Helical" evidence="8">
    <location>
        <begin position="124"/>
        <end position="148"/>
    </location>
</feature>
<dbReference type="RefSeq" id="WP_119977407.1">
    <property type="nucleotide sequence ID" value="NZ_BPFB01000007.1"/>
</dbReference>
<feature type="transmembrane region" description="Helical" evidence="8">
    <location>
        <begin position="263"/>
        <end position="282"/>
    </location>
</feature>
<evidence type="ECO:0000256" key="3">
    <source>
        <dbReference type="ARBA" id="ARBA00022448"/>
    </source>
</evidence>
<feature type="transmembrane region" description="Helical" evidence="8">
    <location>
        <begin position="235"/>
        <end position="257"/>
    </location>
</feature>
<evidence type="ECO:0000256" key="4">
    <source>
        <dbReference type="ARBA" id="ARBA00022475"/>
    </source>
</evidence>
<feature type="transmembrane region" description="Helical" evidence="8">
    <location>
        <begin position="98"/>
        <end position="118"/>
    </location>
</feature>
<evidence type="ECO:0000256" key="2">
    <source>
        <dbReference type="ARBA" id="ARBA00010145"/>
    </source>
</evidence>
<comment type="similarity">
    <text evidence="2">Belongs to the auxin efflux carrier (TC 2.A.69) family.</text>
</comment>
<dbReference type="Gene3D" id="1.20.1530.20">
    <property type="match status" value="1"/>
</dbReference>
<organism evidence="9 10">
    <name type="scientific">Shewanella algidipiscicola</name>
    <dbReference type="NCBI Taxonomy" id="614070"/>
    <lineage>
        <taxon>Bacteria</taxon>
        <taxon>Pseudomonadati</taxon>
        <taxon>Pseudomonadota</taxon>
        <taxon>Gammaproteobacteria</taxon>
        <taxon>Alteromonadales</taxon>
        <taxon>Shewanellaceae</taxon>
        <taxon>Shewanella</taxon>
    </lineage>
</organism>
<feature type="transmembrane region" description="Helical" evidence="8">
    <location>
        <begin position="63"/>
        <end position="86"/>
    </location>
</feature>
<accession>A0ABQ4P8Z2</accession>
<name>A0ABQ4P8Z2_9GAMM</name>